<feature type="domain" description="Reverse transcriptase zinc-binding" evidence="1">
    <location>
        <begin position="17"/>
        <end position="87"/>
    </location>
</feature>
<dbReference type="Pfam" id="PF13966">
    <property type="entry name" value="zf-RVT"/>
    <property type="match status" value="1"/>
</dbReference>
<protein>
    <recommendedName>
        <fullName evidence="1">Reverse transcriptase zinc-binding domain-containing protein</fullName>
    </recommendedName>
</protein>
<dbReference type="AlphaFoldDB" id="A0AA88H207"/>
<dbReference type="InterPro" id="IPR026960">
    <property type="entry name" value="RVT-Znf"/>
</dbReference>
<evidence type="ECO:0000259" key="1">
    <source>
        <dbReference type="Pfam" id="PF13966"/>
    </source>
</evidence>
<accession>A0AA88H207</accession>
<evidence type="ECO:0000313" key="2">
    <source>
        <dbReference type="EMBL" id="KAK2701719.1"/>
    </source>
</evidence>
<name>A0AA88H207_ARTSF</name>
<proteinExistence type="predicted"/>
<keyword evidence="3" id="KW-1185">Reference proteome</keyword>
<organism evidence="2 3">
    <name type="scientific">Artemia franciscana</name>
    <name type="common">Brine shrimp</name>
    <name type="synonym">Artemia sanfranciscana</name>
    <dbReference type="NCBI Taxonomy" id="6661"/>
    <lineage>
        <taxon>Eukaryota</taxon>
        <taxon>Metazoa</taxon>
        <taxon>Ecdysozoa</taxon>
        <taxon>Arthropoda</taxon>
        <taxon>Crustacea</taxon>
        <taxon>Branchiopoda</taxon>
        <taxon>Anostraca</taxon>
        <taxon>Artemiidae</taxon>
        <taxon>Artemia</taxon>
    </lineage>
</organism>
<comment type="caution">
    <text evidence="2">The sequence shown here is derived from an EMBL/GenBank/DDBJ whole genome shotgun (WGS) entry which is preliminary data.</text>
</comment>
<reference evidence="2" key="1">
    <citation type="submission" date="2023-07" db="EMBL/GenBank/DDBJ databases">
        <title>Chromosome-level genome assembly of Artemia franciscana.</title>
        <authorList>
            <person name="Jo E."/>
        </authorList>
    </citation>
    <scope>NUCLEOTIDE SEQUENCE</scope>
    <source>
        <tissue evidence="2">Whole body</tissue>
    </source>
</reference>
<sequence>MVIQTRAPTTPDMITLQKIKFNNNEIIFEKYDKEKADNFKNNIIGKKGHNKTNASLFRWKITTSPLCDLCKIDEDAEHLIMNCSKYNQERHLLEKNVKNNAGGNFDYNEIIGITETGKQESMTRMLGLFLRETKLLDYI</sequence>
<dbReference type="EMBL" id="JAVRJZ010002171">
    <property type="protein sequence ID" value="KAK2701719.1"/>
    <property type="molecule type" value="Genomic_DNA"/>
</dbReference>
<evidence type="ECO:0000313" key="3">
    <source>
        <dbReference type="Proteomes" id="UP001187531"/>
    </source>
</evidence>
<dbReference type="Proteomes" id="UP001187531">
    <property type="component" value="Unassembled WGS sequence"/>
</dbReference>
<gene>
    <name evidence="2" type="ORF">QYM36_019641</name>
</gene>